<dbReference type="PROSITE" id="PS00436">
    <property type="entry name" value="PEROXIDASE_2"/>
    <property type="match status" value="1"/>
</dbReference>
<evidence type="ECO:0000256" key="9">
    <source>
        <dbReference type="ARBA" id="ARBA00022729"/>
    </source>
</evidence>
<feature type="binding site" evidence="17">
    <location>
        <position position="175"/>
    </location>
    <ligand>
        <name>substrate</name>
    </ligand>
</feature>
<keyword evidence="12 18" id="KW-0408">Iron</keyword>
<keyword evidence="11 21" id="KW-0560">Oxidoreductase</keyword>
<comment type="subcellular location">
    <subcellularLocation>
        <location evidence="3 21">Secreted</location>
    </subcellularLocation>
</comment>
<dbReference type="ExpressionAtlas" id="A0A1D6H652">
    <property type="expression patterns" value="baseline"/>
</dbReference>
<comment type="function">
    <text evidence="2">Removal of H(2)O(2), oxidation of toxic reductants, biosynthesis and degradation of lignin, suberization, auxin catabolism, response to environmental stresses such as wounding, pathogen attack and oxidative stress. These functions might be dependent on each isozyme/isoform in each plant tissue.</text>
</comment>
<dbReference type="InterPro" id="IPR033905">
    <property type="entry name" value="Secretory_peroxidase"/>
</dbReference>
<feature type="disulfide bond" evidence="20">
    <location>
        <begin position="212"/>
        <end position="224"/>
    </location>
</feature>
<reference evidence="24" key="4">
    <citation type="submission" date="2021-05" db="UniProtKB">
        <authorList>
            <consortium name="EnsemblPlants"/>
        </authorList>
    </citation>
    <scope>IDENTIFICATION</scope>
    <source>
        <strain evidence="24">cv. B73</strain>
    </source>
</reference>
<dbReference type="InterPro" id="IPR019794">
    <property type="entry name" value="Peroxidases_AS"/>
</dbReference>
<evidence type="ECO:0000259" key="22">
    <source>
        <dbReference type="PROSITE" id="PS50873"/>
    </source>
</evidence>
<dbReference type="SMR" id="A0A1D6H652"/>
<dbReference type="GO" id="GO:0009505">
    <property type="term" value="C:plant-type cell wall"/>
    <property type="evidence" value="ECO:0000318"/>
    <property type="project" value="GO_Central"/>
</dbReference>
<feature type="binding site" evidence="18">
    <location>
        <position position="236"/>
    </location>
    <ligand>
        <name>Ca(2+)</name>
        <dbReference type="ChEBI" id="CHEBI:29108"/>
        <label>2</label>
    </ligand>
</feature>
<feature type="binding site" evidence="18">
    <location>
        <position position="77"/>
    </location>
    <ligand>
        <name>Ca(2+)</name>
        <dbReference type="ChEBI" id="CHEBI:29108"/>
        <label>1</label>
    </ligand>
</feature>
<evidence type="ECO:0000256" key="8">
    <source>
        <dbReference type="ARBA" id="ARBA00022723"/>
    </source>
</evidence>
<feature type="binding site" evidence="18">
    <location>
        <position position="80"/>
    </location>
    <ligand>
        <name>Ca(2+)</name>
        <dbReference type="ChEBI" id="CHEBI:29108"/>
        <label>1</label>
    </ligand>
</feature>
<dbReference type="AlphaFoldDB" id="A0A1D6H652"/>
<dbReference type="KEGG" id="zma:103628533"/>
<dbReference type="GO" id="GO:0046872">
    <property type="term" value="F:metal ion binding"/>
    <property type="evidence" value="ECO:0007669"/>
    <property type="project" value="UniProtKB-UniRule"/>
</dbReference>
<evidence type="ECO:0000256" key="1">
    <source>
        <dbReference type="ARBA" id="ARBA00000189"/>
    </source>
</evidence>
<feature type="site" description="Transition state stabilizer" evidence="19">
    <location>
        <position position="72"/>
    </location>
</feature>
<comment type="cofactor">
    <cofactor evidence="18 21">
        <name>Ca(2+)</name>
        <dbReference type="ChEBI" id="CHEBI:29108"/>
    </cofactor>
    <text evidence="18 21">Binds 2 calcium ions per subunit.</text>
</comment>
<feature type="binding site" description="axial binding residue" evidence="18">
    <location>
        <position position="205"/>
    </location>
    <ligand>
        <name>heme b</name>
        <dbReference type="ChEBI" id="CHEBI:60344"/>
    </ligand>
    <ligandPart>
        <name>Fe</name>
        <dbReference type="ChEBI" id="CHEBI:18248"/>
    </ligandPart>
</feature>
<keyword evidence="9 21" id="KW-0732">Signal</keyword>
<dbReference type="Pfam" id="PF00141">
    <property type="entry name" value="peroxidase"/>
    <property type="match status" value="1"/>
</dbReference>
<dbReference type="PANTHER" id="PTHR31388">
    <property type="entry name" value="PEROXIDASE 72-RELATED"/>
    <property type="match status" value="1"/>
</dbReference>
<evidence type="ECO:0000256" key="13">
    <source>
        <dbReference type="ARBA" id="ARBA00023157"/>
    </source>
</evidence>
<comment type="catalytic activity">
    <reaction evidence="1 21">
        <text>2 a phenolic donor + H2O2 = 2 a phenolic radical donor + 2 H2O</text>
        <dbReference type="Rhea" id="RHEA:56136"/>
        <dbReference type="ChEBI" id="CHEBI:15377"/>
        <dbReference type="ChEBI" id="CHEBI:16240"/>
        <dbReference type="ChEBI" id="CHEBI:139520"/>
        <dbReference type="ChEBI" id="CHEBI:139521"/>
        <dbReference type="EC" id="1.11.1.7"/>
    </reaction>
</comment>
<sequence>MASSTITTGGRHYFLLVAFSLLSSAAYGQLSQEYYASNCPSLDQIIKAEVDRTLFTDQPPAGGRRMGASLLRLFFHDCFVQGCDASVLLDDDLTKLIVSEKKAAPNDKSLRGFDVINRIKGEVEKACPAVVSCADILALVAKQAVISLGGQGWPLLLGRRDSTTASMVQASTDLPSPNSDLPTLIAAFDKKKLTAREMVALSGAHSIGLAQCANADKTTQQQRCSNANSNSLLPLDVQTPEGFDNLYYGNLPNKGLLHSDRVLTDRADLRDLVRQYASNQTLFFVDFASAMKKMSEMSLLTGANGEIRLNCTRVNYN</sequence>
<keyword evidence="15 21" id="KW-0376">Hydrogen peroxide</keyword>
<reference evidence="24" key="3">
    <citation type="submission" date="2019-07" db="EMBL/GenBank/DDBJ databases">
        <authorList>
            <person name="Seetharam A."/>
            <person name="Woodhouse M."/>
            <person name="Cannon E."/>
        </authorList>
    </citation>
    <scope>NUCLEOTIDE SEQUENCE [LARGE SCALE GENOMIC DNA]</scope>
    <source>
        <strain evidence="24">cv. B73</strain>
    </source>
</reference>
<feature type="binding site" evidence="18">
    <location>
        <position position="244"/>
    </location>
    <ligand>
        <name>Ca(2+)</name>
        <dbReference type="ChEBI" id="CHEBI:29108"/>
        <label>2</label>
    </ligand>
</feature>
<dbReference type="Gene3D" id="1.10.420.10">
    <property type="entry name" value="Peroxidase, domain 2"/>
    <property type="match status" value="1"/>
</dbReference>
<proteinExistence type="inferred from homology"/>
<dbReference type="GO" id="GO:0006979">
    <property type="term" value="P:response to oxidative stress"/>
    <property type="evidence" value="ECO:0007669"/>
    <property type="project" value="UniProtKB-UniRule"/>
</dbReference>
<evidence type="ECO:0000256" key="16">
    <source>
        <dbReference type="PIRSR" id="PIRSR600823-1"/>
    </source>
</evidence>
<dbReference type="OrthoDB" id="2113341at2759"/>
<dbReference type="GO" id="GO:0042744">
    <property type="term" value="P:hydrogen peroxide catabolic process"/>
    <property type="evidence" value="ECO:0007669"/>
    <property type="project" value="UniProtKB-KW"/>
</dbReference>
<dbReference type="STRING" id="4577.A0A1D6H652"/>
<evidence type="ECO:0000256" key="4">
    <source>
        <dbReference type="ARBA" id="ARBA00006873"/>
    </source>
</evidence>
<accession>A0A1D6H652</accession>
<gene>
    <name evidence="24" type="primary">LOC103628533</name>
    <name evidence="23" type="ORF">ZEAMMB73_Zm00001d016179</name>
</gene>
<evidence type="ECO:0000256" key="20">
    <source>
        <dbReference type="PIRSR" id="PIRSR600823-5"/>
    </source>
</evidence>
<keyword evidence="14" id="KW-0325">Glycoprotein</keyword>
<dbReference type="InterPro" id="IPR019793">
    <property type="entry name" value="Peroxidases_heam-ligand_BS"/>
</dbReference>
<feature type="binding site" evidence="18">
    <location>
        <position position="82"/>
    </location>
    <ligand>
        <name>Ca(2+)</name>
        <dbReference type="ChEBI" id="CHEBI:29108"/>
        <label>1</label>
    </ligand>
</feature>
<comment type="similarity">
    <text evidence="4">Belongs to the peroxidase family. Ascorbate peroxidase subfamily.</text>
</comment>
<keyword evidence="7 21" id="KW-0349">Heme</keyword>
<keyword evidence="25" id="KW-1185">Reference proteome</keyword>
<evidence type="ECO:0000256" key="2">
    <source>
        <dbReference type="ARBA" id="ARBA00002322"/>
    </source>
</evidence>
<evidence type="ECO:0000256" key="6">
    <source>
        <dbReference type="ARBA" id="ARBA00022559"/>
    </source>
</evidence>
<feature type="disulfide bond" evidence="20">
    <location>
        <begin position="78"/>
        <end position="83"/>
    </location>
</feature>
<dbReference type="Gene3D" id="1.10.520.10">
    <property type="match status" value="1"/>
</dbReference>
<dbReference type="GeneID" id="103628533"/>
<reference evidence="25" key="1">
    <citation type="journal article" date="2009" name="Science">
        <title>The B73 maize genome: complexity, diversity, and dynamics.</title>
        <authorList>
            <person name="Schnable P.S."/>
            <person name="Ware D."/>
            <person name="Fulton R.S."/>
            <person name="Stein J.C."/>
            <person name="Wei F."/>
            <person name="Pasternak S."/>
            <person name="Liang C."/>
            <person name="Zhang J."/>
            <person name="Fulton L."/>
            <person name="Graves T.A."/>
            <person name="Minx P."/>
            <person name="Reily A.D."/>
            <person name="Courtney L."/>
            <person name="Kruchowski S.S."/>
            <person name="Tomlinson C."/>
            <person name="Strong C."/>
            <person name="Delehaunty K."/>
            <person name="Fronick C."/>
            <person name="Courtney B."/>
            <person name="Rock S.M."/>
            <person name="Belter E."/>
            <person name="Du F."/>
            <person name="Kim K."/>
            <person name="Abbott R.M."/>
            <person name="Cotton M."/>
            <person name="Levy A."/>
            <person name="Marchetto P."/>
            <person name="Ochoa K."/>
            <person name="Jackson S.M."/>
            <person name="Gillam B."/>
            <person name="Chen W."/>
            <person name="Yan L."/>
            <person name="Higginbotham J."/>
            <person name="Cardenas M."/>
            <person name="Waligorski J."/>
            <person name="Applebaum E."/>
            <person name="Phelps L."/>
            <person name="Falcone J."/>
            <person name="Kanchi K."/>
            <person name="Thane T."/>
            <person name="Scimone A."/>
            <person name="Thane N."/>
            <person name="Henke J."/>
            <person name="Wang T."/>
            <person name="Ruppert J."/>
            <person name="Shah N."/>
            <person name="Rotter K."/>
            <person name="Hodges J."/>
            <person name="Ingenthron E."/>
            <person name="Cordes M."/>
            <person name="Kohlberg S."/>
            <person name="Sgro J."/>
            <person name="Delgado B."/>
            <person name="Mead K."/>
            <person name="Chinwalla A."/>
            <person name="Leonard S."/>
            <person name="Crouse K."/>
            <person name="Collura K."/>
            <person name="Kudrna D."/>
            <person name="Currie J."/>
            <person name="He R."/>
            <person name="Angelova A."/>
            <person name="Rajasekar S."/>
            <person name="Mueller T."/>
            <person name="Lomeli R."/>
            <person name="Scara G."/>
            <person name="Ko A."/>
            <person name="Delaney K."/>
            <person name="Wissotski M."/>
            <person name="Lopez G."/>
            <person name="Campos D."/>
            <person name="Braidotti M."/>
            <person name="Ashley E."/>
            <person name="Golser W."/>
            <person name="Kim H."/>
            <person name="Lee S."/>
            <person name="Lin J."/>
            <person name="Dujmic Z."/>
            <person name="Kim W."/>
            <person name="Talag J."/>
            <person name="Zuccolo A."/>
            <person name="Fan C."/>
            <person name="Sebastian A."/>
            <person name="Kramer M."/>
            <person name="Spiegel L."/>
            <person name="Nascimento L."/>
            <person name="Zutavern T."/>
            <person name="Miller B."/>
            <person name="Ambroise C."/>
            <person name="Muller S."/>
            <person name="Spooner W."/>
            <person name="Narechania A."/>
            <person name="Ren L."/>
            <person name="Wei S."/>
            <person name="Kumari S."/>
            <person name="Faga B."/>
            <person name="Levy M.J."/>
            <person name="McMahan L."/>
            <person name="Van Buren P."/>
            <person name="Vaughn M.W."/>
            <person name="Ying K."/>
            <person name="Yeh C.-T."/>
            <person name="Emrich S.J."/>
            <person name="Jia Y."/>
            <person name="Kalyanaraman A."/>
            <person name="Hsia A.-P."/>
            <person name="Barbazuk W.B."/>
            <person name="Baucom R.S."/>
            <person name="Brutnell T.P."/>
            <person name="Carpita N.C."/>
            <person name="Chaparro C."/>
            <person name="Chia J.-M."/>
            <person name="Deragon J.-M."/>
            <person name="Estill J.C."/>
            <person name="Fu Y."/>
            <person name="Jeddeloh J.A."/>
            <person name="Han Y."/>
            <person name="Lee H."/>
            <person name="Li P."/>
            <person name="Lisch D.R."/>
            <person name="Liu S."/>
            <person name="Liu Z."/>
            <person name="Nagel D.H."/>
            <person name="McCann M.C."/>
            <person name="SanMiguel P."/>
            <person name="Myers A.M."/>
            <person name="Nettleton D."/>
            <person name="Nguyen J."/>
            <person name="Penning B.W."/>
            <person name="Ponnala L."/>
            <person name="Schneider K.L."/>
            <person name="Schwartz D.C."/>
            <person name="Sharma A."/>
            <person name="Soderlund C."/>
            <person name="Springer N.M."/>
            <person name="Sun Q."/>
            <person name="Wang H."/>
            <person name="Waterman M."/>
            <person name="Westerman R."/>
            <person name="Wolfgruber T.K."/>
            <person name="Yang L."/>
            <person name="Yu Y."/>
            <person name="Zhang L."/>
            <person name="Zhou S."/>
            <person name="Zhu Q."/>
            <person name="Bennetzen J.L."/>
            <person name="Dawe R.K."/>
            <person name="Jiang J."/>
            <person name="Jiang N."/>
            <person name="Presting G.G."/>
            <person name="Wessler S.R."/>
            <person name="Aluru S."/>
            <person name="Martienssen R.A."/>
            <person name="Clifton S.W."/>
            <person name="McCombie W.R."/>
            <person name="Wing R.A."/>
            <person name="Wilson R.K."/>
        </authorList>
    </citation>
    <scope>NUCLEOTIDE SEQUENCE [LARGE SCALE GENOMIC DNA]</scope>
    <source>
        <strain evidence="25">cv. B73</strain>
    </source>
</reference>
<feature type="disulfide bond" evidence="20">
    <location>
        <begin position="39"/>
        <end position="127"/>
    </location>
</feature>
<evidence type="ECO:0000256" key="7">
    <source>
        <dbReference type="ARBA" id="ARBA00022617"/>
    </source>
</evidence>
<dbReference type="PROSITE" id="PS00435">
    <property type="entry name" value="PEROXIDASE_1"/>
    <property type="match status" value="1"/>
</dbReference>
<evidence type="ECO:0000313" key="25">
    <source>
        <dbReference type="Proteomes" id="UP000007305"/>
    </source>
</evidence>
<dbReference type="GO" id="GO:0004601">
    <property type="term" value="F:peroxidase activity"/>
    <property type="evidence" value="ECO:0000318"/>
    <property type="project" value="GO_Central"/>
</dbReference>
<dbReference type="Gramene" id="Zm00001eb238740_T001">
    <property type="protein sequence ID" value="Zm00001eb238740_P001"/>
    <property type="gene ID" value="Zm00001eb238740"/>
</dbReference>
<dbReference type="OMA" id="QCANADK"/>
<dbReference type="GO" id="GO:0005576">
    <property type="term" value="C:extracellular region"/>
    <property type="evidence" value="ECO:0007669"/>
    <property type="project" value="UniProtKB-SubCell"/>
</dbReference>
<dbReference type="InterPro" id="IPR010255">
    <property type="entry name" value="Haem_peroxidase_sf"/>
</dbReference>
<feature type="binding site" evidence="18">
    <location>
        <position position="239"/>
    </location>
    <ligand>
        <name>Ca(2+)</name>
        <dbReference type="ChEBI" id="CHEBI:29108"/>
        <label>2</label>
    </ligand>
</feature>
<evidence type="ECO:0000256" key="15">
    <source>
        <dbReference type="ARBA" id="ARBA00023324"/>
    </source>
</evidence>
<dbReference type="EC" id="1.11.1.7" evidence="21"/>
<comment type="cofactor">
    <cofactor evidence="18 21">
        <name>heme b</name>
        <dbReference type="ChEBI" id="CHEBI:60344"/>
    </cofactor>
    <text evidence="18 21">Binds 1 heme b (iron(II)-protoporphyrin IX) group per subunit.</text>
</comment>
<evidence type="ECO:0000256" key="21">
    <source>
        <dbReference type="RuleBase" id="RU362060"/>
    </source>
</evidence>
<feature type="binding site" evidence="18">
    <location>
        <position position="84"/>
    </location>
    <ligand>
        <name>Ca(2+)</name>
        <dbReference type="ChEBI" id="CHEBI:29108"/>
        <label>1</label>
    </ligand>
</feature>
<feature type="domain" description="Plant heme peroxidase family profile" evidence="22">
    <location>
        <begin position="29"/>
        <end position="315"/>
    </location>
</feature>
<evidence type="ECO:0000256" key="5">
    <source>
        <dbReference type="ARBA" id="ARBA00022525"/>
    </source>
</evidence>
<evidence type="ECO:0000313" key="23">
    <source>
        <dbReference type="EMBL" id="AQK70271.1"/>
    </source>
</evidence>
<feature type="disulfide bond" evidence="20">
    <location>
        <begin position="133"/>
        <end position="311"/>
    </location>
</feature>
<feature type="chain" id="PRO_5011125380" description="Peroxidase" evidence="21">
    <location>
        <begin position="29"/>
        <end position="317"/>
    </location>
</feature>
<keyword evidence="5 21" id="KW-0964">Secreted</keyword>
<dbReference type="GO" id="GO:0140825">
    <property type="term" value="F:lactoperoxidase activity"/>
    <property type="evidence" value="ECO:0007669"/>
    <property type="project" value="UniProtKB-EC"/>
</dbReference>
<dbReference type="InterPro" id="IPR000823">
    <property type="entry name" value="Peroxidase_pln"/>
</dbReference>
<keyword evidence="6 21" id="KW-0575">Peroxidase</keyword>
<evidence type="ECO:0000256" key="12">
    <source>
        <dbReference type="ARBA" id="ARBA00023004"/>
    </source>
</evidence>
<dbReference type="PROSITE" id="PS50873">
    <property type="entry name" value="PEROXIDASE_4"/>
    <property type="match status" value="1"/>
</dbReference>
<feature type="binding site" evidence="18">
    <location>
        <position position="100"/>
    </location>
    <ligand>
        <name>Ca(2+)</name>
        <dbReference type="ChEBI" id="CHEBI:29108"/>
        <label>1</label>
    </ligand>
</feature>
<name>A0A1D6H652_MAIZE</name>
<dbReference type="RefSeq" id="XP_008646937.1">
    <property type="nucleotide sequence ID" value="XM_008648715.2"/>
</dbReference>
<dbReference type="GO" id="GO:0020037">
    <property type="term" value="F:heme binding"/>
    <property type="evidence" value="ECO:0007669"/>
    <property type="project" value="UniProtKB-UniRule"/>
</dbReference>
<evidence type="ECO:0000256" key="10">
    <source>
        <dbReference type="ARBA" id="ARBA00022837"/>
    </source>
</evidence>
<dbReference type="EMBL" id="CM000781">
    <property type="protein sequence ID" value="AQK70271.1"/>
    <property type="molecule type" value="Genomic_DNA"/>
</dbReference>
<keyword evidence="8 18" id="KW-0479">Metal-binding</keyword>
<evidence type="ECO:0000256" key="14">
    <source>
        <dbReference type="ARBA" id="ARBA00023180"/>
    </source>
</evidence>
<evidence type="ECO:0000256" key="11">
    <source>
        <dbReference type="ARBA" id="ARBA00023002"/>
    </source>
</evidence>
<feature type="active site" description="Proton acceptor" evidence="16">
    <location>
        <position position="76"/>
    </location>
</feature>
<dbReference type="PRINTS" id="PR00461">
    <property type="entry name" value="PLPEROXIDASE"/>
</dbReference>
<dbReference type="PANTHER" id="PTHR31388:SF264">
    <property type="entry name" value="PEROXIDASE 59"/>
    <property type="match status" value="1"/>
</dbReference>
<dbReference type="SUPFAM" id="SSF48113">
    <property type="entry name" value="Heme-dependent peroxidases"/>
    <property type="match status" value="1"/>
</dbReference>
<keyword evidence="13 20" id="KW-1015">Disulfide bond</keyword>
<dbReference type="CDD" id="cd00693">
    <property type="entry name" value="secretory_peroxidase"/>
    <property type="match status" value="1"/>
</dbReference>
<feature type="binding site" evidence="18">
    <location>
        <position position="86"/>
    </location>
    <ligand>
        <name>Ca(2+)</name>
        <dbReference type="ChEBI" id="CHEBI:29108"/>
        <label>1</label>
    </ligand>
</feature>
<dbReference type="PRINTS" id="PR00458">
    <property type="entry name" value="PEROXIDASE"/>
</dbReference>
<evidence type="ECO:0000256" key="3">
    <source>
        <dbReference type="ARBA" id="ARBA00004613"/>
    </source>
</evidence>
<evidence type="ECO:0000256" key="17">
    <source>
        <dbReference type="PIRSR" id="PIRSR600823-2"/>
    </source>
</evidence>
<dbReference type="InterPro" id="IPR002016">
    <property type="entry name" value="Haem_peroxidase"/>
</dbReference>
<protein>
    <recommendedName>
        <fullName evidence="21">Peroxidase</fullName>
        <ecNumber evidence="21">1.11.1.7</ecNumber>
    </recommendedName>
</protein>
<dbReference type="EnsemblPlants" id="Zm00001eb238740_T001">
    <property type="protein sequence ID" value="Zm00001eb238740_P001"/>
    <property type="gene ID" value="Zm00001eb238740"/>
</dbReference>
<comment type="similarity">
    <text evidence="21">Belongs to the peroxidase family. Classical plant (class III) peroxidase subfamily.</text>
</comment>
<organism evidence="23">
    <name type="scientific">Zea mays</name>
    <name type="common">Maize</name>
    <dbReference type="NCBI Taxonomy" id="4577"/>
    <lineage>
        <taxon>Eukaryota</taxon>
        <taxon>Viridiplantae</taxon>
        <taxon>Streptophyta</taxon>
        <taxon>Embryophyta</taxon>
        <taxon>Tracheophyta</taxon>
        <taxon>Spermatophyta</taxon>
        <taxon>Magnoliopsida</taxon>
        <taxon>Liliopsida</taxon>
        <taxon>Poales</taxon>
        <taxon>Poaceae</taxon>
        <taxon>PACMAD clade</taxon>
        <taxon>Panicoideae</taxon>
        <taxon>Andropogonodae</taxon>
        <taxon>Andropogoneae</taxon>
        <taxon>Tripsacinae</taxon>
        <taxon>Zea</taxon>
    </lineage>
</organism>
<dbReference type="PaxDb" id="4577-GRMZM2G129543_P01"/>
<dbReference type="Proteomes" id="UP000007305">
    <property type="component" value="Chromosome 5"/>
</dbReference>
<reference evidence="23" key="2">
    <citation type="submission" date="2015-12" db="EMBL/GenBank/DDBJ databases">
        <title>Update maize B73 reference genome by single molecule sequencing technologies.</title>
        <authorList>
            <consortium name="Maize Genome Sequencing Project"/>
            <person name="Ware D."/>
        </authorList>
    </citation>
    <scope>NUCLEOTIDE SEQUENCE</scope>
    <source>
        <tissue evidence="23">Seedling</tissue>
    </source>
</reference>
<evidence type="ECO:0000256" key="19">
    <source>
        <dbReference type="PIRSR" id="PIRSR600823-4"/>
    </source>
</evidence>
<evidence type="ECO:0000313" key="24">
    <source>
        <dbReference type="EnsemblPlants" id="Zm00001eb238740_P001"/>
    </source>
</evidence>
<keyword evidence="10 18" id="KW-0106">Calcium</keyword>
<feature type="signal peptide" evidence="21">
    <location>
        <begin position="1"/>
        <end position="28"/>
    </location>
</feature>
<dbReference type="eggNOG" id="ENOG502QQ2M">
    <property type="taxonomic scope" value="Eukaryota"/>
</dbReference>
<evidence type="ECO:0000256" key="18">
    <source>
        <dbReference type="PIRSR" id="PIRSR600823-3"/>
    </source>
</evidence>